<evidence type="ECO:0000313" key="9">
    <source>
        <dbReference type="Proteomes" id="UP001451303"/>
    </source>
</evidence>
<comment type="caution">
    <text evidence="8">The sequence shown here is derived from an EMBL/GenBank/DDBJ whole genome shotgun (WGS) entry which is preliminary data.</text>
</comment>
<name>A0ABR3DNL0_NEUIN</name>
<dbReference type="InterPro" id="IPR007014">
    <property type="entry name" value="FUN14"/>
</dbReference>
<comment type="subcellular location">
    <subcellularLocation>
        <location evidence="1">Membrane</location>
    </subcellularLocation>
</comment>
<keyword evidence="4 7" id="KW-1133">Transmembrane helix</keyword>
<reference evidence="8 9" key="1">
    <citation type="submission" date="2023-09" db="EMBL/GenBank/DDBJ databases">
        <title>Multi-omics analysis of a traditional fermented food reveals byproduct-associated fungal strains for waste-to-food upcycling.</title>
        <authorList>
            <consortium name="Lawrence Berkeley National Laboratory"/>
            <person name="Rekdal V.M."/>
            <person name="Villalobos-Escobedo J.M."/>
            <person name="Rodriguez-Valeron N."/>
            <person name="Garcia M.O."/>
            <person name="Vasquez D.P."/>
            <person name="Damayanti I."/>
            <person name="Sorensen P.M."/>
            <person name="Baidoo E.E."/>
            <person name="De Carvalho A.C."/>
            <person name="Riley R."/>
            <person name="Lipzen A."/>
            <person name="He G."/>
            <person name="Yan M."/>
            <person name="Haridas S."/>
            <person name="Daum C."/>
            <person name="Yoshinaga Y."/>
            <person name="Ng V."/>
            <person name="Grigoriev I.V."/>
            <person name="Munk R."/>
            <person name="Nuraida L."/>
            <person name="Wijaya C.H."/>
            <person name="Morales P.-C."/>
            <person name="Keasling J.D."/>
        </authorList>
    </citation>
    <scope>NUCLEOTIDE SEQUENCE [LARGE SCALE GENOMIC DNA]</scope>
    <source>
        <strain evidence="8 9">FGSC 2613</strain>
    </source>
</reference>
<organism evidence="8 9">
    <name type="scientific">Neurospora intermedia</name>
    <dbReference type="NCBI Taxonomy" id="5142"/>
    <lineage>
        <taxon>Eukaryota</taxon>
        <taxon>Fungi</taxon>
        <taxon>Dikarya</taxon>
        <taxon>Ascomycota</taxon>
        <taxon>Pezizomycotina</taxon>
        <taxon>Sordariomycetes</taxon>
        <taxon>Sordariomycetidae</taxon>
        <taxon>Sordariales</taxon>
        <taxon>Sordariaceae</taxon>
        <taxon>Neurospora</taxon>
    </lineage>
</organism>
<keyword evidence="5 7" id="KW-0472">Membrane</keyword>
<evidence type="ECO:0000256" key="7">
    <source>
        <dbReference type="SAM" id="Phobius"/>
    </source>
</evidence>
<evidence type="ECO:0000313" key="8">
    <source>
        <dbReference type="EMBL" id="KAL0473478.1"/>
    </source>
</evidence>
<keyword evidence="3 7" id="KW-0812">Transmembrane</keyword>
<evidence type="ECO:0000256" key="4">
    <source>
        <dbReference type="ARBA" id="ARBA00022989"/>
    </source>
</evidence>
<comment type="similarity">
    <text evidence="2">Belongs to the FUN14 family.</text>
</comment>
<dbReference type="Proteomes" id="UP001451303">
    <property type="component" value="Unassembled WGS sequence"/>
</dbReference>
<evidence type="ECO:0000256" key="5">
    <source>
        <dbReference type="ARBA" id="ARBA00023136"/>
    </source>
</evidence>
<feature type="transmembrane region" description="Helical" evidence="7">
    <location>
        <begin position="195"/>
        <end position="212"/>
    </location>
</feature>
<gene>
    <name evidence="8" type="ORF">QR685DRAFT_516938</name>
</gene>
<proteinExistence type="inferred from homology"/>
<sequence length="213" mass="23302">MLTYSTSLLSAFSSTKKSMKVTQLQNLTLLRSSPSSRRIANLTTKSPRHETPKVTTSPLTPIMATRIACRAAFRRNVVPVTLGLTTTFALAARQQPLKLDALSSSQQSRSLHSQKDNKEEWLNPETIKQLSSGSLSGFATGLLISVFSKTLVLLAGLSMVIVQVASRYGIDLVGMLHLRDKVNSSKILKALQHKMAFKLAFAITFALSAFMSF</sequence>
<dbReference type="PANTHER" id="PTHR21346:SF0">
    <property type="entry name" value="RE45833P"/>
    <property type="match status" value="1"/>
</dbReference>
<evidence type="ECO:0000256" key="3">
    <source>
        <dbReference type="ARBA" id="ARBA00022692"/>
    </source>
</evidence>
<dbReference type="Pfam" id="PF04930">
    <property type="entry name" value="FUN14"/>
    <property type="match status" value="1"/>
</dbReference>
<dbReference type="EMBL" id="JAVLET010000002">
    <property type="protein sequence ID" value="KAL0473478.1"/>
    <property type="molecule type" value="Genomic_DNA"/>
</dbReference>
<dbReference type="PANTHER" id="PTHR21346">
    <property type="entry name" value="FUN14 DOMAIN CONTAINING"/>
    <property type="match status" value="1"/>
</dbReference>
<evidence type="ECO:0000256" key="2">
    <source>
        <dbReference type="ARBA" id="ARBA00009160"/>
    </source>
</evidence>
<feature type="transmembrane region" description="Helical" evidence="7">
    <location>
        <begin position="151"/>
        <end position="174"/>
    </location>
</feature>
<protein>
    <submittedName>
        <fullName evidence="8">Uncharacterized protein</fullName>
    </submittedName>
</protein>
<feature type="region of interest" description="Disordered" evidence="6">
    <location>
        <begin position="103"/>
        <end position="123"/>
    </location>
</feature>
<keyword evidence="9" id="KW-1185">Reference proteome</keyword>
<evidence type="ECO:0000256" key="1">
    <source>
        <dbReference type="ARBA" id="ARBA00004370"/>
    </source>
</evidence>
<accession>A0ABR3DNL0</accession>
<evidence type="ECO:0000256" key="6">
    <source>
        <dbReference type="SAM" id="MobiDB-lite"/>
    </source>
</evidence>